<gene>
    <name evidence="2" type="ORF">HRV97_12050</name>
</gene>
<proteinExistence type="predicted"/>
<dbReference type="Proteomes" id="UP000621447">
    <property type="component" value="Unassembled WGS sequence"/>
</dbReference>
<comment type="caution">
    <text evidence="2">The sequence shown here is derived from an EMBL/GenBank/DDBJ whole genome shotgun (WGS) entry which is preliminary data.</text>
</comment>
<keyword evidence="1" id="KW-0812">Transmembrane</keyword>
<evidence type="ECO:0000313" key="3">
    <source>
        <dbReference type="Proteomes" id="UP000621447"/>
    </source>
</evidence>
<keyword evidence="1" id="KW-0472">Membrane</keyword>
<dbReference type="RefSeq" id="WP_174194478.1">
    <property type="nucleotide sequence ID" value="NZ_JABULH010000005.1"/>
</dbReference>
<name>A0ABX2JMD7_9SPHN</name>
<reference evidence="2 3" key="1">
    <citation type="submission" date="2020-06" db="EMBL/GenBank/DDBJ databases">
        <title>Sphingomonas hominis sp. nov., a member of the Sphingomonas, isolated from the hair of a 22-year-old girl.</title>
        <authorList>
            <person name="Zhang D.-F."/>
            <person name="Cui X.-W."/>
        </authorList>
    </citation>
    <scope>NUCLEOTIDE SEQUENCE [LARGE SCALE GENOMIC DNA]</scope>
    <source>
        <strain evidence="2 3">HHU CXW</strain>
    </source>
</reference>
<evidence type="ECO:0000256" key="1">
    <source>
        <dbReference type="SAM" id="Phobius"/>
    </source>
</evidence>
<keyword evidence="1" id="KW-1133">Transmembrane helix</keyword>
<keyword evidence="3" id="KW-1185">Reference proteome</keyword>
<feature type="transmembrane region" description="Helical" evidence="1">
    <location>
        <begin position="6"/>
        <end position="25"/>
    </location>
</feature>
<evidence type="ECO:0000313" key="2">
    <source>
        <dbReference type="EMBL" id="NTS65891.1"/>
    </source>
</evidence>
<feature type="transmembrane region" description="Helical" evidence="1">
    <location>
        <begin position="37"/>
        <end position="58"/>
    </location>
</feature>
<organism evidence="2 3">
    <name type="scientific">Sphingomonas hominis</name>
    <dbReference type="NCBI Taxonomy" id="2741495"/>
    <lineage>
        <taxon>Bacteria</taxon>
        <taxon>Pseudomonadati</taxon>
        <taxon>Pseudomonadota</taxon>
        <taxon>Alphaproteobacteria</taxon>
        <taxon>Sphingomonadales</taxon>
        <taxon>Sphingomonadaceae</taxon>
        <taxon>Sphingomonas</taxon>
    </lineage>
</organism>
<dbReference type="EMBL" id="JABULH010000005">
    <property type="protein sequence ID" value="NTS65891.1"/>
    <property type="molecule type" value="Genomic_DNA"/>
</dbReference>
<sequence>MSGESLFANTLIASAGALIAGHQIFRNLGNFPGIRSSYYVFPIFASTFGVAVMVLFMARAGYSRPLLLVSFVMTLIWHYVVYFKLQRRQQLFIAVVSLGRAARLFDVPGVN</sequence>
<protein>
    <submittedName>
        <fullName evidence="2">Uncharacterized protein</fullName>
    </submittedName>
</protein>
<feature type="transmembrane region" description="Helical" evidence="1">
    <location>
        <begin position="64"/>
        <end position="83"/>
    </location>
</feature>
<accession>A0ABX2JMD7</accession>